<reference evidence="2 3" key="1">
    <citation type="journal article" date="2019" name="Int. J. Syst. Evol. Microbiol.">
        <title>The Global Catalogue of Microorganisms (GCM) 10K type strain sequencing project: providing services to taxonomists for standard genome sequencing and annotation.</title>
        <authorList>
            <consortium name="The Broad Institute Genomics Platform"/>
            <consortium name="The Broad Institute Genome Sequencing Center for Infectious Disease"/>
            <person name="Wu L."/>
            <person name="Ma J."/>
        </authorList>
    </citation>
    <scope>NUCLEOTIDE SEQUENCE [LARGE SCALE GENOMIC DNA]</scope>
    <source>
        <strain evidence="2 3">JCM 4395</strain>
    </source>
</reference>
<accession>A0ABN3MUX6</accession>
<feature type="region of interest" description="Disordered" evidence="1">
    <location>
        <begin position="31"/>
        <end position="60"/>
    </location>
</feature>
<evidence type="ECO:0000313" key="2">
    <source>
        <dbReference type="EMBL" id="GAA2509305.1"/>
    </source>
</evidence>
<dbReference type="EMBL" id="BAAASG010000015">
    <property type="protein sequence ID" value="GAA2509305.1"/>
    <property type="molecule type" value="Genomic_DNA"/>
</dbReference>
<evidence type="ECO:0000256" key="1">
    <source>
        <dbReference type="SAM" id="MobiDB-lite"/>
    </source>
</evidence>
<sequence>MAARHTLRAPPGYYVSSFELTAHLTQCHPPCDRVPEPAARRRPGEESAGDGGTTGSTHEEALMVNSSALRTTSAEDDGWGLVG</sequence>
<comment type="caution">
    <text evidence="2">The sequence shown here is derived from an EMBL/GenBank/DDBJ whole genome shotgun (WGS) entry which is preliminary data.</text>
</comment>
<protein>
    <submittedName>
        <fullName evidence="2">Uncharacterized protein</fullName>
    </submittedName>
</protein>
<organism evidence="2 3">
    <name type="scientific">Streptomyces longisporus</name>
    <dbReference type="NCBI Taxonomy" id="1948"/>
    <lineage>
        <taxon>Bacteria</taxon>
        <taxon>Bacillati</taxon>
        <taxon>Actinomycetota</taxon>
        <taxon>Actinomycetes</taxon>
        <taxon>Kitasatosporales</taxon>
        <taxon>Streptomycetaceae</taxon>
        <taxon>Streptomyces</taxon>
    </lineage>
</organism>
<evidence type="ECO:0000313" key="3">
    <source>
        <dbReference type="Proteomes" id="UP001501777"/>
    </source>
</evidence>
<name>A0ABN3MUX6_STRLO</name>
<dbReference type="Proteomes" id="UP001501777">
    <property type="component" value="Unassembled WGS sequence"/>
</dbReference>
<keyword evidence="3" id="KW-1185">Reference proteome</keyword>
<gene>
    <name evidence="2" type="ORF">GCM10010276_64030</name>
</gene>
<proteinExistence type="predicted"/>
<feature type="compositionally biased region" description="Basic and acidic residues" evidence="1">
    <location>
        <begin position="31"/>
        <end position="45"/>
    </location>
</feature>